<organism evidence="2 3">
    <name type="scientific">Natronospirillum operosum</name>
    <dbReference type="NCBI Taxonomy" id="2759953"/>
    <lineage>
        <taxon>Bacteria</taxon>
        <taxon>Pseudomonadati</taxon>
        <taxon>Pseudomonadota</taxon>
        <taxon>Gammaproteobacteria</taxon>
        <taxon>Oceanospirillales</taxon>
        <taxon>Natronospirillaceae</taxon>
        <taxon>Natronospirillum</taxon>
    </lineage>
</organism>
<reference evidence="2 3" key="1">
    <citation type="submission" date="2019-04" db="EMBL/GenBank/DDBJ databases">
        <title>Natronospirillum operosus gen. nov., sp. nov., a haloalkaliphilic satellite isolated from decaying biomass of laboratory culture of cyanobacterium Geitlerinema sp. and proposal of Natronospirillaceae fam. nov. and Saccharospirillaceae fam. nov.</title>
        <authorList>
            <person name="Kevbrin V."/>
            <person name="Boltyanskaya Y."/>
            <person name="Koziaeva V."/>
            <person name="Grouzdev D.S."/>
            <person name="Park M."/>
            <person name="Cho J."/>
        </authorList>
    </citation>
    <scope>NUCLEOTIDE SEQUENCE [LARGE SCALE GENOMIC DNA]</scope>
    <source>
        <strain evidence="2 3">G-116</strain>
    </source>
</reference>
<gene>
    <name evidence="2" type="ORF">E4656_06355</name>
</gene>
<dbReference type="Pfam" id="PF02645">
    <property type="entry name" value="DegV"/>
    <property type="match status" value="1"/>
</dbReference>
<comment type="caution">
    <text evidence="2">The sequence shown here is derived from an EMBL/GenBank/DDBJ whole genome shotgun (WGS) entry which is preliminary data.</text>
</comment>
<dbReference type="GO" id="GO:0008289">
    <property type="term" value="F:lipid binding"/>
    <property type="evidence" value="ECO:0007669"/>
    <property type="project" value="UniProtKB-KW"/>
</dbReference>
<dbReference type="EMBL" id="SRMF01000001">
    <property type="protein sequence ID" value="TGG96015.1"/>
    <property type="molecule type" value="Genomic_DNA"/>
</dbReference>
<dbReference type="AlphaFoldDB" id="A0A4Z0WLA2"/>
<proteinExistence type="predicted"/>
<accession>A0A4Z0WLA2</accession>
<keyword evidence="1" id="KW-0446">Lipid-binding</keyword>
<evidence type="ECO:0008006" key="4">
    <source>
        <dbReference type="Google" id="ProtNLM"/>
    </source>
</evidence>
<dbReference type="PANTHER" id="PTHR33434:SF2">
    <property type="entry name" value="FATTY ACID-BINDING PROTEIN TM_1468"/>
    <property type="match status" value="1"/>
</dbReference>
<dbReference type="Proteomes" id="UP000297475">
    <property type="component" value="Unassembled WGS sequence"/>
</dbReference>
<dbReference type="Gene3D" id="3.30.1180.10">
    <property type="match status" value="1"/>
</dbReference>
<dbReference type="RefSeq" id="WP_135482148.1">
    <property type="nucleotide sequence ID" value="NZ_SRMF01000001.1"/>
</dbReference>
<evidence type="ECO:0000313" key="2">
    <source>
        <dbReference type="EMBL" id="TGG96015.1"/>
    </source>
</evidence>
<dbReference type="PANTHER" id="PTHR33434">
    <property type="entry name" value="DEGV DOMAIN-CONTAINING PROTEIN DR_1986-RELATED"/>
    <property type="match status" value="1"/>
</dbReference>
<protein>
    <recommendedName>
        <fullName evidence="4">DegV family protein</fullName>
    </recommendedName>
</protein>
<dbReference type="InterPro" id="IPR043168">
    <property type="entry name" value="DegV_C"/>
</dbReference>
<evidence type="ECO:0000313" key="3">
    <source>
        <dbReference type="Proteomes" id="UP000297475"/>
    </source>
</evidence>
<sequence>MTVALVVDASCDLPRSVIDEHDITVLPVSIYTNGEELLDWRTPDTTLAYYREHLVDKDKTVTTQPVTVQEAIRLLTEGPLQSADYVVVQTTSRTRSETYDRLTEAAYDLNVRLKRETPGRIIRVMDTQALFAGQGLIAAHTQALINKGLDGSQLRRRAARVAAATHTLVIPPDLYYIRARARQRGETSITLARALLGRTLGIVPVVCGYREQHFPAARFKGFDTAVEGAAAHILQQVDKGRLQSPYISLSHAGDLKDLNRYAGVEALRARHKAGDIRLVLSTMGLAGATYLGPGAISMGVACDENEWSRPD</sequence>
<dbReference type="PROSITE" id="PS51482">
    <property type="entry name" value="DEGV"/>
    <property type="match status" value="1"/>
</dbReference>
<dbReference type="Gene3D" id="3.40.50.10170">
    <property type="match status" value="1"/>
</dbReference>
<dbReference type="OrthoDB" id="6190387at2"/>
<name>A0A4Z0WLA2_9GAMM</name>
<keyword evidence="3" id="KW-1185">Reference proteome</keyword>
<evidence type="ECO:0000256" key="1">
    <source>
        <dbReference type="ARBA" id="ARBA00023121"/>
    </source>
</evidence>
<dbReference type="SUPFAM" id="SSF82549">
    <property type="entry name" value="DAK1/DegV-like"/>
    <property type="match status" value="1"/>
</dbReference>
<dbReference type="InterPro" id="IPR050270">
    <property type="entry name" value="DegV_domain_contain"/>
</dbReference>
<dbReference type="InterPro" id="IPR003797">
    <property type="entry name" value="DegV"/>
</dbReference>